<name>A0A6C0CWW7_9ZZZZ</name>
<dbReference type="AlphaFoldDB" id="A0A6C0CWW7"/>
<dbReference type="SUPFAM" id="SSF56112">
    <property type="entry name" value="Protein kinase-like (PK-like)"/>
    <property type="match status" value="1"/>
</dbReference>
<sequence length="516" mass="60226">MKTVLITTSGIGERLGDLTKFTNKSLVSVGDKYGICYIIESYDLNTDFIITVGYYGNLVKDFLLLAYPNRNFTFVTVDNYCGKGSSLGYSLLQAKNYLQKPFVFHCCDAIVTSHMDFDDNKNILCVVKCSSSEHYTNIKVNNELVTEINNKKHPDFDFAYTGISLINDYTQFWNNLENIYNSDKLNTSLNDVDSFKKMIQLDNCVFYYKVLNDWYDTGNVKSYETLKNILKPKYSVISKNNESLCFFDSTVVKFVNDVNINKKRIDRGNYLYPLTPKLVNYSDNFIVMEKIDGVVLSEYYNHGEIYNLLTWAKTNLWVNKSINDEYKNNCYNFYINKTNSRINDLSFLNQEVSTINGIFTDKIGNLLSKIPSDILLTDTFYHFHGDFILDNIIKTKDSYVLIDWRHEFDNQITHGDLYYDLSKLRHNIIFNHKNILNNLYEITYSDEDVTLDLKCNYFLMQQLGDFDKFINENGFDLKKIKIITSLIWINMSSLYDGSLSEFLFYFGKYNLFLSLQ</sequence>
<proteinExistence type="predicted"/>
<accession>A0A6C0CWW7</accession>
<organism evidence="1">
    <name type="scientific">viral metagenome</name>
    <dbReference type="NCBI Taxonomy" id="1070528"/>
    <lineage>
        <taxon>unclassified sequences</taxon>
        <taxon>metagenomes</taxon>
        <taxon>organismal metagenomes</taxon>
    </lineage>
</organism>
<dbReference type="InterPro" id="IPR029044">
    <property type="entry name" value="Nucleotide-diphossugar_trans"/>
</dbReference>
<dbReference type="InterPro" id="IPR011009">
    <property type="entry name" value="Kinase-like_dom_sf"/>
</dbReference>
<dbReference type="SUPFAM" id="SSF53448">
    <property type="entry name" value="Nucleotide-diphospho-sugar transferases"/>
    <property type="match status" value="1"/>
</dbReference>
<reference evidence="1" key="1">
    <citation type="journal article" date="2020" name="Nature">
        <title>Giant virus diversity and host interactions through global metagenomics.</title>
        <authorList>
            <person name="Schulz F."/>
            <person name="Roux S."/>
            <person name="Paez-Espino D."/>
            <person name="Jungbluth S."/>
            <person name="Walsh D.A."/>
            <person name="Denef V.J."/>
            <person name="McMahon K.D."/>
            <person name="Konstantinidis K.T."/>
            <person name="Eloe-Fadrosh E.A."/>
            <person name="Kyrpides N.C."/>
            <person name="Woyke T."/>
        </authorList>
    </citation>
    <scope>NUCLEOTIDE SEQUENCE</scope>
    <source>
        <strain evidence="1">GVMAG-M-3300022752-66</strain>
    </source>
</reference>
<evidence type="ECO:0008006" key="2">
    <source>
        <dbReference type="Google" id="ProtNLM"/>
    </source>
</evidence>
<dbReference type="EMBL" id="MN739496">
    <property type="protein sequence ID" value="QHT08440.1"/>
    <property type="molecule type" value="Genomic_DNA"/>
</dbReference>
<protein>
    <recommendedName>
        <fullName evidence="2">Nucleotidyl transferase domain-containing protein</fullName>
    </recommendedName>
</protein>
<dbReference type="Gene3D" id="3.90.550.10">
    <property type="entry name" value="Spore Coat Polysaccharide Biosynthesis Protein SpsA, Chain A"/>
    <property type="match status" value="1"/>
</dbReference>
<evidence type="ECO:0000313" key="1">
    <source>
        <dbReference type="EMBL" id="QHT08440.1"/>
    </source>
</evidence>